<accession>A0ABP4GWT3</accession>
<keyword evidence="9" id="KW-0378">Hydrolase</keyword>
<dbReference type="SUPFAM" id="SSF55486">
    <property type="entry name" value="Metalloproteases ('zincins'), catalytic domain"/>
    <property type="match status" value="1"/>
</dbReference>
<dbReference type="InterPro" id="IPR050344">
    <property type="entry name" value="Peptidase_M1_aminopeptidases"/>
</dbReference>
<organism evidence="18 19">
    <name type="scientific">Kitasatospora nipponensis</name>
    <dbReference type="NCBI Taxonomy" id="258049"/>
    <lineage>
        <taxon>Bacteria</taxon>
        <taxon>Bacillati</taxon>
        <taxon>Actinomycetota</taxon>
        <taxon>Actinomycetes</taxon>
        <taxon>Kitasatosporales</taxon>
        <taxon>Streptomycetaceae</taxon>
        <taxon>Kitasatospora</taxon>
    </lineage>
</organism>
<feature type="compositionally biased region" description="Low complexity" evidence="14">
    <location>
        <begin position="509"/>
        <end position="529"/>
    </location>
</feature>
<keyword evidence="8" id="KW-0479">Metal-binding</keyword>
<feature type="domain" description="Peptidase M1 membrane alanine aminopeptidase" evidence="16">
    <location>
        <begin position="315"/>
        <end position="492"/>
    </location>
</feature>
<dbReference type="Pfam" id="PF01433">
    <property type="entry name" value="Peptidase_M1"/>
    <property type="match status" value="1"/>
</dbReference>
<dbReference type="Gene3D" id="1.10.390.10">
    <property type="entry name" value="Neutral Protease Domain 2"/>
    <property type="match status" value="1"/>
</dbReference>
<protein>
    <recommendedName>
        <fullName evidence="5">Aminopeptidase N</fullName>
        <ecNumber evidence="4">3.4.11.2</ecNumber>
    </recommendedName>
    <alternativeName>
        <fullName evidence="12">Alanine aminopeptidase</fullName>
    </alternativeName>
    <alternativeName>
        <fullName evidence="13">Lysyl aminopeptidase</fullName>
    </alternativeName>
</protein>
<evidence type="ECO:0000256" key="2">
    <source>
        <dbReference type="ARBA" id="ARBA00001947"/>
    </source>
</evidence>
<keyword evidence="11" id="KW-0482">Metalloprotease</keyword>
<evidence type="ECO:0000256" key="11">
    <source>
        <dbReference type="ARBA" id="ARBA00023049"/>
    </source>
</evidence>
<dbReference type="EMBL" id="BAAALF010000054">
    <property type="protein sequence ID" value="GAA1240734.1"/>
    <property type="molecule type" value="Genomic_DNA"/>
</dbReference>
<evidence type="ECO:0000256" key="12">
    <source>
        <dbReference type="ARBA" id="ARBA00029811"/>
    </source>
</evidence>
<evidence type="ECO:0000256" key="4">
    <source>
        <dbReference type="ARBA" id="ARBA00012564"/>
    </source>
</evidence>
<evidence type="ECO:0000256" key="5">
    <source>
        <dbReference type="ARBA" id="ARBA00015611"/>
    </source>
</evidence>
<evidence type="ECO:0000256" key="10">
    <source>
        <dbReference type="ARBA" id="ARBA00022833"/>
    </source>
</evidence>
<sequence>MIGSRPTVTSRDVITLRARPAPLAVALALLCAACCCALPTAAPARAVSQAAGAPTPGVGDPVFPALGNSGYHVEAYDLAFRYRPDTRTVDGSTTITARTDRRLTRFELDALGLDIHRVLVDGRPAAFATHDEKLLVTPADPIAAGHPLSVLVEYGADPRRALAHTGWVPTPGGFAVAGQPQSAHTVFPCNDHPSDKARFTVRITTSADTFAVANGLLTGTARTRGATPGQDTVTRTYVPLHPMATELLQVAVGDYTVRRRQGPDGLPLRDVVPPARAAALEPALALAPGQLAWLEARLGPFPLETYGLLPVDSDAPDAFDFTGLETQTLTLYKPGFLLQPEPRIGSHQMHELAHSWFGDSVTPATWADLWLNEGHADFYGLLYRYERGWTEPGGPQSLTQRMADVYRQADQWRQDSGPVAAPNAADLFDSQRYLGGALVLFALRERVGEAAFEQIERTFVQRFRDRTASTADYLAVVDEVTGQDLDGFLTAWLRGTRVPPMPGHPEWTPAPAQATAARTAGAVPRGTGTLDPPAGAAATPDIPATAG</sequence>
<feature type="region of interest" description="Disordered" evidence="14">
    <location>
        <begin position="509"/>
        <end position="547"/>
    </location>
</feature>
<comment type="caution">
    <text evidence="18">The sequence shown here is derived from an EMBL/GenBank/DDBJ whole genome shotgun (WGS) entry which is preliminary data.</text>
</comment>
<dbReference type="SUPFAM" id="SSF63737">
    <property type="entry name" value="Leukotriene A4 hydrolase N-terminal domain"/>
    <property type="match status" value="1"/>
</dbReference>
<evidence type="ECO:0000256" key="9">
    <source>
        <dbReference type="ARBA" id="ARBA00022801"/>
    </source>
</evidence>
<evidence type="ECO:0000256" key="1">
    <source>
        <dbReference type="ARBA" id="ARBA00000098"/>
    </source>
</evidence>
<dbReference type="Pfam" id="PF17900">
    <property type="entry name" value="Peptidase_M1_N"/>
    <property type="match status" value="1"/>
</dbReference>
<keyword evidence="6" id="KW-0031">Aminopeptidase</keyword>
<dbReference type="Proteomes" id="UP001500037">
    <property type="component" value="Unassembled WGS sequence"/>
</dbReference>
<comment type="similarity">
    <text evidence="3">Belongs to the peptidase M1 family.</text>
</comment>
<gene>
    <name evidence="18" type="ORF">GCM10009665_34450</name>
</gene>
<reference evidence="19" key="1">
    <citation type="journal article" date="2019" name="Int. J. Syst. Evol. Microbiol.">
        <title>The Global Catalogue of Microorganisms (GCM) 10K type strain sequencing project: providing services to taxonomists for standard genome sequencing and annotation.</title>
        <authorList>
            <consortium name="The Broad Institute Genomics Platform"/>
            <consortium name="The Broad Institute Genome Sequencing Center for Infectious Disease"/>
            <person name="Wu L."/>
            <person name="Ma J."/>
        </authorList>
    </citation>
    <scope>NUCLEOTIDE SEQUENCE [LARGE SCALE GENOMIC DNA]</scope>
    <source>
        <strain evidence="19">JCM 13004</strain>
    </source>
</reference>
<keyword evidence="19" id="KW-1185">Reference proteome</keyword>
<evidence type="ECO:0000256" key="14">
    <source>
        <dbReference type="SAM" id="MobiDB-lite"/>
    </source>
</evidence>
<dbReference type="PANTHER" id="PTHR11533">
    <property type="entry name" value="PROTEASE M1 ZINC METALLOPROTEASE"/>
    <property type="match status" value="1"/>
</dbReference>
<evidence type="ECO:0000313" key="18">
    <source>
        <dbReference type="EMBL" id="GAA1240734.1"/>
    </source>
</evidence>
<dbReference type="InterPro" id="IPR042097">
    <property type="entry name" value="Aminopeptidase_N-like_N_sf"/>
</dbReference>
<proteinExistence type="inferred from homology"/>
<keyword evidence="10" id="KW-0862">Zinc</keyword>
<name>A0ABP4GWT3_9ACTN</name>
<feature type="signal peptide" evidence="15">
    <location>
        <begin position="1"/>
        <end position="37"/>
    </location>
</feature>
<evidence type="ECO:0000256" key="15">
    <source>
        <dbReference type="SAM" id="SignalP"/>
    </source>
</evidence>
<evidence type="ECO:0000256" key="13">
    <source>
        <dbReference type="ARBA" id="ARBA00031533"/>
    </source>
</evidence>
<evidence type="ECO:0000256" key="8">
    <source>
        <dbReference type="ARBA" id="ARBA00022723"/>
    </source>
</evidence>
<feature type="chain" id="PRO_5045354648" description="Aminopeptidase N" evidence="15">
    <location>
        <begin position="38"/>
        <end position="547"/>
    </location>
</feature>
<evidence type="ECO:0000256" key="7">
    <source>
        <dbReference type="ARBA" id="ARBA00022670"/>
    </source>
</evidence>
<dbReference type="InterPro" id="IPR014782">
    <property type="entry name" value="Peptidase_M1_dom"/>
</dbReference>
<dbReference type="InterPro" id="IPR001930">
    <property type="entry name" value="Peptidase_M1"/>
</dbReference>
<dbReference type="Gene3D" id="2.60.40.1730">
    <property type="entry name" value="tricorn interacting facor f3 domain"/>
    <property type="match status" value="1"/>
</dbReference>
<dbReference type="CDD" id="cd09603">
    <property type="entry name" value="M1_APN_like"/>
    <property type="match status" value="1"/>
</dbReference>
<dbReference type="PANTHER" id="PTHR11533:SF174">
    <property type="entry name" value="PUROMYCIN-SENSITIVE AMINOPEPTIDASE-RELATED"/>
    <property type="match status" value="1"/>
</dbReference>
<keyword evidence="7" id="KW-0645">Protease</keyword>
<evidence type="ECO:0000259" key="16">
    <source>
        <dbReference type="Pfam" id="PF01433"/>
    </source>
</evidence>
<comment type="cofactor">
    <cofactor evidence="2">
        <name>Zn(2+)</name>
        <dbReference type="ChEBI" id="CHEBI:29105"/>
    </cofactor>
</comment>
<dbReference type="PRINTS" id="PR00756">
    <property type="entry name" value="ALADIPTASE"/>
</dbReference>
<evidence type="ECO:0000259" key="17">
    <source>
        <dbReference type="Pfam" id="PF17900"/>
    </source>
</evidence>
<comment type="catalytic activity">
    <reaction evidence="1">
        <text>Release of an N-terminal amino acid, Xaa-|-Yaa- from a peptide, amide or arylamide. Xaa is preferably Ala, but may be most amino acids including Pro (slow action). When a terminal hydrophobic residue is followed by a prolyl residue, the two may be released as an intact Xaa-Pro dipeptide.</text>
        <dbReference type="EC" id="3.4.11.2"/>
    </reaction>
</comment>
<dbReference type="EC" id="3.4.11.2" evidence="4"/>
<keyword evidence="15" id="KW-0732">Signal</keyword>
<evidence type="ECO:0000256" key="6">
    <source>
        <dbReference type="ARBA" id="ARBA00022438"/>
    </source>
</evidence>
<evidence type="ECO:0000313" key="19">
    <source>
        <dbReference type="Proteomes" id="UP001500037"/>
    </source>
</evidence>
<evidence type="ECO:0000256" key="3">
    <source>
        <dbReference type="ARBA" id="ARBA00010136"/>
    </source>
</evidence>
<dbReference type="InterPro" id="IPR045357">
    <property type="entry name" value="Aminopeptidase_N-like_N"/>
</dbReference>
<dbReference type="InterPro" id="IPR027268">
    <property type="entry name" value="Peptidase_M4/M1_CTD_sf"/>
</dbReference>
<feature type="domain" description="Aminopeptidase N-like N-terminal" evidence="17">
    <location>
        <begin position="74"/>
        <end position="218"/>
    </location>
</feature>